<dbReference type="EMBL" id="JAXOFX010000012">
    <property type="protein sequence ID" value="MDZ5473348.1"/>
    <property type="molecule type" value="Genomic_DNA"/>
</dbReference>
<feature type="chain" id="PRO_5045921852" description="YtkA-like" evidence="1">
    <location>
        <begin position="20"/>
        <end position="268"/>
    </location>
</feature>
<evidence type="ECO:0008006" key="4">
    <source>
        <dbReference type="Google" id="ProtNLM"/>
    </source>
</evidence>
<feature type="signal peptide" evidence="1">
    <location>
        <begin position="1"/>
        <end position="19"/>
    </location>
</feature>
<keyword evidence="3" id="KW-1185">Reference proteome</keyword>
<organism evidence="2 3">
    <name type="scientific">Robertmurraya mangrovi</name>
    <dbReference type="NCBI Taxonomy" id="3098077"/>
    <lineage>
        <taxon>Bacteria</taxon>
        <taxon>Bacillati</taxon>
        <taxon>Bacillota</taxon>
        <taxon>Bacilli</taxon>
        <taxon>Bacillales</taxon>
        <taxon>Bacillaceae</taxon>
        <taxon>Robertmurraya</taxon>
    </lineage>
</organism>
<keyword evidence="1" id="KW-0732">Signal</keyword>
<name>A0ABU5J1S3_9BACI</name>
<protein>
    <recommendedName>
        <fullName evidence="4">YtkA-like</fullName>
    </recommendedName>
</protein>
<proteinExistence type="predicted"/>
<dbReference type="RefSeq" id="WP_322447639.1">
    <property type="nucleotide sequence ID" value="NZ_JAXOFX010000012.1"/>
</dbReference>
<gene>
    <name evidence="2" type="ORF">SM124_16640</name>
</gene>
<dbReference type="PROSITE" id="PS51257">
    <property type="entry name" value="PROKAR_LIPOPROTEIN"/>
    <property type="match status" value="1"/>
</dbReference>
<reference evidence="2 3" key="1">
    <citation type="submission" date="2023-11" db="EMBL/GenBank/DDBJ databases">
        <title>Bacillus jintuensis, isolated from a mudflat on the Beibu Gulf coast.</title>
        <authorList>
            <person name="Li M."/>
        </authorList>
    </citation>
    <scope>NUCLEOTIDE SEQUENCE [LARGE SCALE GENOMIC DNA]</scope>
    <source>
        <strain evidence="2 3">31A1R</strain>
    </source>
</reference>
<evidence type="ECO:0000313" key="3">
    <source>
        <dbReference type="Proteomes" id="UP001290455"/>
    </source>
</evidence>
<sequence length="268" mass="29835">MSRRIGLLFLTVAALLLSACGKESSWEEEEIVEESNRIITDDVKVNWELEKNQASGKSDLIRISVTNKGEPMDDFEVNHEKLLHLIVVSKDLSYFNHIHPEYKGDGVFEIENEFPAGGEYRMIADFKPTNGHSISKMDWVTVEGEAAQGVAVKVDDRLEKKVDGMNVVLSVEPGLETGKEVTLKFTVSEGDGKEPVTDLEPYLGSIGHVVVLSEDGERYLHVHALEEQGSGPEALFETEFPQSGVYKVWGQFQRDGEVVTVPYVVEVP</sequence>
<evidence type="ECO:0000313" key="2">
    <source>
        <dbReference type="EMBL" id="MDZ5473348.1"/>
    </source>
</evidence>
<comment type="caution">
    <text evidence="2">The sequence shown here is derived from an EMBL/GenBank/DDBJ whole genome shotgun (WGS) entry which is preliminary data.</text>
</comment>
<accession>A0ABU5J1S3</accession>
<evidence type="ECO:0000256" key="1">
    <source>
        <dbReference type="SAM" id="SignalP"/>
    </source>
</evidence>
<dbReference type="Proteomes" id="UP001290455">
    <property type="component" value="Unassembled WGS sequence"/>
</dbReference>